<dbReference type="EMBL" id="AJWJ01000390">
    <property type="protein sequence ID" value="KAF2071304.1"/>
    <property type="molecule type" value="Genomic_DNA"/>
</dbReference>
<evidence type="ECO:0000313" key="2">
    <source>
        <dbReference type="Proteomes" id="UP000695562"/>
    </source>
</evidence>
<gene>
    <name evidence="1" type="ORF">CYY_007379</name>
</gene>
<accession>A0A8J4PPR1</accession>
<name>A0A8J4PPR1_9MYCE</name>
<protein>
    <submittedName>
        <fullName evidence="1">Uncharacterized protein</fullName>
    </submittedName>
</protein>
<dbReference type="Proteomes" id="UP000695562">
    <property type="component" value="Unassembled WGS sequence"/>
</dbReference>
<sequence length="169" mass="19602">MDLITVNSLTDENITIIIDYLLTTKIYGSNTTFLEHSERGMVCNLVPHSNGFHHICLNRFASLIGGVMMGKQCIEALYWRFRYKGQKLEPGFTLSHLDVDKRIIECVQESITNKEFRKYCHHFHWYRQINNEDTIRCPHKEHPCTGPPIDLESSYDQVVHVQTFASSAI</sequence>
<organism evidence="1 2">
    <name type="scientific">Polysphondylium violaceum</name>
    <dbReference type="NCBI Taxonomy" id="133409"/>
    <lineage>
        <taxon>Eukaryota</taxon>
        <taxon>Amoebozoa</taxon>
        <taxon>Evosea</taxon>
        <taxon>Eumycetozoa</taxon>
        <taxon>Dictyostelia</taxon>
        <taxon>Dictyosteliales</taxon>
        <taxon>Dictyosteliaceae</taxon>
        <taxon>Polysphondylium</taxon>
    </lineage>
</organism>
<proteinExistence type="predicted"/>
<keyword evidence="2" id="KW-1185">Reference proteome</keyword>
<comment type="caution">
    <text evidence="1">The sequence shown here is derived from an EMBL/GenBank/DDBJ whole genome shotgun (WGS) entry which is preliminary data.</text>
</comment>
<dbReference type="AlphaFoldDB" id="A0A8J4PPR1"/>
<reference evidence="1" key="1">
    <citation type="submission" date="2020-01" db="EMBL/GenBank/DDBJ databases">
        <title>Development of genomics and gene disruption for Polysphondylium violaceum indicates a role for the polyketide synthase stlB in stalk morphogenesis.</title>
        <authorList>
            <person name="Narita B."/>
            <person name="Kawabe Y."/>
            <person name="Kin K."/>
            <person name="Saito T."/>
            <person name="Gibbs R."/>
            <person name="Kuspa A."/>
            <person name="Muzny D."/>
            <person name="Queller D."/>
            <person name="Richards S."/>
            <person name="Strassman J."/>
            <person name="Sucgang R."/>
            <person name="Worley K."/>
            <person name="Schaap P."/>
        </authorList>
    </citation>
    <scope>NUCLEOTIDE SEQUENCE</scope>
    <source>
        <strain evidence="1">QSvi11</strain>
    </source>
</reference>
<evidence type="ECO:0000313" key="1">
    <source>
        <dbReference type="EMBL" id="KAF2071304.1"/>
    </source>
</evidence>